<dbReference type="InterPro" id="IPR004634">
    <property type="entry name" value="Pept_S49_pIV"/>
</dbReference>
<evidence type="ECO:0000313" key="10">
    <source>
        <dbReference type="Proteomes" id="UP001652504"/>
    </source>
</evidence>
<evidence type="ECO:0000256" key="5">
    <source>
        <dbReference type="ARBA" id="ARBA00022825"/>
    </source>
</evidence>
<comment type="caution">
    <text evidence="9">The sequence shown here is derived from an EMBL/GenBank/DDBJ whole genome shotgun (WGS) entry which is preliminary data.</text>
</comment>
<dbReference type="PIRSF" id="PIRSF001217">
    <property type="entry name" value="Protease_4_SppA"/>
    <property type="match status" value="1"/>
</dbReference>
<dbReference type="InterPro" id="IPR004635">
    <property type="entry name" value="Pept_S49_SppA"/>
</dbReference>
<comment type="subcellular location">
    <subcellularLocation>
        <location evidence="1">Membrane</location>
    </subcellularLocation>
</comment>
<dbReference type="Gene3D" id="3.90.226.10">
    <property type="entry name" value="2-enoyl-CoA Hydratase, Chain A, domain 1"/>
    <property type="match status" value="2"/>
</dbReference>
<feature type="domain" description="Peptidase S49" evidence="8">
    <location>
        <begin position="394"/>
        <end position="544"/>
    </location>
</feature>
<feature type="domain" description="Peptidase S49" evidence="8">
    <location>
        <begin position="138"/>
        <end position="285"/>
    </location>
</feature>
<gene>
    <name evidence="9" type="primary">sppA</name>
    <name evidence="9" type="ORF">OE749_06095</name>
</gene>
<keyword evidence="7" id="KW-1133">Transmembrane helix</keyword>
<evidence type="ECO:0000256" key="3">
    <source>
        <dbReference type="ARBA" id="ARBA00022670"/>
    </source>
</evidence>
<dbReference type="Pfam" id="PF01343">
    <property type="entry name" value="Peptidase_S49"/>
    <property type="match status" value="2"/>
</dbReference>
<dbReference type="CDD" id="cd07023">
    <property type="entry name" value="S49_Sppa_N_C"/>
    <property type="match status" value="1"/>
</dbReference>
<keyword evidence="6 7" id="KW-0472">Membrane</keyword>
<dbReference type="InterPro" id="IPR047217">
    <property type="entry name" value="S49_SppA_67K_type_N"/>
</dbReference>
<dbReference type="PANTHER" id="PTHR33209:SF1">
    <property type="entry name" value="PEPTIDASE S49 DOMAIN-CONTAINING PROTEIN"/>
    <property type="match status" value="1"/>
</dbReference>
<dbReference type="InterPro" id="IPR002142">
    <property type="entry name" value="Peptidase_S49"/>
</dbReference>
<evidence type="ECO:0000256" key="7">
    <source>
        <dbReference type="SAM" id="Phobius"/>
    </source>
</evidence>
<evidence type="ECO:0000313" key="9">
    <source>
        <dbReference type="EMBL" id="MCV2884260.1"/>
    </source>
</evidence>
<evidence type="ECO:0000259" key="8">
    <source>
        <dbReference type="Pfam" id="PF01343"/>
    </source>
</evidence>
<keyword evidence="10" id="KW-1185">Reference proteome</keyword>
<evidence type="ECO:0000256" key="2">
    <source>
        <dbReference type="ARBA" id="ARBA00008683"/>
    </source>
</evidence>
<keyword evidence="3" id="KW-0645">Protease</keyword>
<dbReference type="NCBIfam" id="TIGR00705">
    <property type="entry name" value="SppA_67K"/>
    <property type="match status" value="1"/>
</dbReference>
<dbReference type="PANTHER" id="PTHR33209">
    <property type="entry name" value="PROTEASE 4"/>
    <property type="match status" value="1"/>
</dbReference>
<accession>A0ABT3A6F4</accession>
<dbReference type="SUPFAM" id="SSF52096">
    <property type="entry name" value="ClpP/crotonase"/>
    <property type="match status" value="2"/>
</dbReference>
<dbReference type="RefSeq" id="WP_263711465.1">
    <property type="nucleotide sequence ID" value="NZ_JAOWKX010000002.1"/>
</dbReference>
<evidence type="ECO:0000256" key="4">
    <source>
        <dbReference type="ARBA" id="ARBA00022801"/>
    </source>
</evidence>
<evidence type="ECO:0000256" key="1">
    <source>
        <dbReference type="ARBA" id="ARBA00004370"/>
    </source>
</evidence>
<comment type="similarity">
    <text evidence="2">Belongs to the peptidase S49 family.</text>
</comment>
<keyword evidence="5" id="KW-0720">Serine protease</keyword>
<proteinExistence type="inferred from homology"/>
<keyword evidence="4" id="KW-0378">Hydrolase</keyword>
<evidence type="ECO:0000256" key="6">
    <source>
        <dbReference type="ARBA" id="ARBA00023136"/>
    </source>
</evidence>
<keyword evidence="7" id="KW-0812">Transmembrane</keyword>
<sequence length="618" mass="68526">MTTKNSWTKSFFLGLWTVLNVSRKAFFNIIFILIIVGIFAAMSGDDGKVMIPKDTALVLNVRGDIVIEKRNVDPFEAFMSEAFGQREENPEVLLRDLVFAIDQAKEDNRIKALVLDLHEMNNTGLDKLSQFSGAIERFKESGKPVYAIGDYFTQEQYYVASHADHVYMNPMGYMLLEGYGRYRMYFKSALEKLKASTYVFRVGTYKSAIEPYIRDDMSDAAKEANQEWLNALWMQYKTDVAAARGFDVNNFDDQVESFMAKFKAVDGSFAKYALEYGWIDAIKSREDIRDELIAIVGLDEKEVNFSGIDFDNYLDTVKGVPFPPIGNNNVGIVVAKGVILNGQQQPGDIGGDSTANLLRQARLDDSIKAVVMHVDSPGGSAFASEVIRQEIKNLRNAGKPVVAVMSTYAASGGYWISASTDEIWAAPSTITGSIGVFGMFMSWENSLSHIGIHTDGVGTTDFAGMGLTRELDPRIGNIIQYSVENTYDQFLTIVSEGRDIPKARVDEIAQGRVWIGSQAKELGLVDNLGYLDDAVKSAAQLANLETYDTKYVERELSPKEKFLRELFGQSAALVGKVSIAQSNSALVGLVKDVISRFDALAKLNDPKGTYAYCIMCEM</sequence>
<dbReference type="CDD" id="cd07018">
    <property type="entry name" value="S49_SppA_67K_type"/>
    <property type="match status" value="1"/>
</dbReference>
<dbReference type="Proteomes" id="UP001652504">
    <property type="component" value="Unassembled WGS sequence"/>
</dbReference>
<dbReference type="InterPro" id="IPR047272">
    <property type="entry name" value="S49_SppA_C"/>
</dbReference>
<reference evidence="9 10" key="1">
    <citation type="submission" date="2022-10" db="EMBL/GenBank/DDBJ databases">
        <title>Aestuariibacter sp. AA17 isolated from Montipora capitata coral fragment.</title>
        <authorList>
            <person name="Emsley S.A."/>
            <person name="Pfannmuller K.M."/>
            <person name="Loughran R.M."/>
            <person name="Shlafstein M."/>
            <person name="Papke E."/>
            <person name="Saw J.H."/>
            <person name="Ushijima B."/>
            <person name="Videau P."/>
        </authorList>
    </citation>
    <scope>NUCLEOTIDE SEQUENCE [LARGE SCALE GENOMIC DNA]</scope>
    <source>
        <strain evidence="9 10">AA17</strain>
    </source>
</reference>
<organism evidence="9 10">
    <name type="scientific">Fluctibacter corallii</name>
    <dbReference type="NCBI Taxonomy" id="2984329"/>
    <lineage>
        <taxon>Bacteria</taxon>
        <taxon>Pseudomonadati</taxon>
        <taxon>Pseudomonadota</taxon>
        <taxon>Gammaproteobacteria</taxon>
        <taxon>Alteromonadales</taxon>
        <taxon>Alteromonadaceae</taxon>
        <taxon>Fluctibacter</taxon>
    </lineage>
</organism>
<dbReference type="Gene3D" id="6.20.330.10">
    <property type="match status" value="1"/>
</dbReference>
<dbReference type="EMBL" id="JAOWKX010000002">
    <property type="protein sequence ID" value="MCV2884260.1"/>
    <property type="molecule type" value="Genomic_DNA"/>
</dbReference>
<dbReference type="NCBIfam" id="TIGR00706">
    <property type="entry name" value="SppA_dom"/>
    <property type="match status" value="1"/>
</dbReference>
<protein>
    <submittedName>
        <fullName evidence="9">Signal peptide peptidase SppA</fullName>
    </submittedName>
</protein>
<name>A0ABT3A6F4_9ALTE</name>
<feature type="transmembrane region" description="Helical" evidence="7">
    <location>
        <begin position="25"/>
        <end position="43"/>
    </location>
</feature>
<dbReference type="InterPro" id="IPR029045">
    <property type="entry name" value="ClpP/crotonase-like_dom_sf"/>
</dbReference>